<dbReference type="RefSeq" id="XP_024766987.1">
    <property type="nucleotide sequence ID" value="XM_024916584.1"/>
</dbReference>
<sequence>MFFSTSNFGVHRVYDAEAVGAFEAIKLAKLRIADTPDINELVLFLDKSAVVDGILGTTSASSQGAYMGIRRIAKVIQSRFTPELRGSRDKDIYDNETADALAKGVQEFQDPPKSLHHKPHKEKGASQRSLHAPEL</sequence>
<dbReference type="InterPro" id="IPR012337">
    <property type="entry name" value="RNaseH-like_sf"/>
</dbReference>
<dbReference type="SUPFAM" id="SSF53098">
    <property type="entry name" value="Ribonuclease H-like"/>
    <property type="match status" value="1"/>
</dbReference>
<dbReference type="GeneID" id="36625153"/>
<gene>
    <name evidence="2" type="ORF">M431DRAFT_488651</name>
</gene>
<keyword evidence="3" id="KW-1185">Reference proteome</keyword>
<name>A0A2T3ZR80_TRIHA</name>
<proteinExistence type="predicted"/>
<organism evidence="2 3">
    <name type="scientific">Trichoderma harzianum CBS 226.95</name>
    <dbReference type="NCBI Taxonomy" id="983964"/>
    <lineage>
        <taxon>Eukaryota</taxon>
        <taxon>Fungi</taxon>
        <taxon>Dikarya</taxon>
        <taxon>Ascomycota</taxon>
        <taxon>Pezizomycotina</taxon>
        <taxon>Sordariomycetes</taxon>
        <taxon>Hypocreomycetidae</taxon>
        <taxon>Hypocreales</taxon>
        <taxon>Hypocreaceae</taxon>
        <taxon>Trichoderma</taxon>
    </lineage>
</organism>
<evidence type="ECO:0000256" key="1">
    <source>
        <dbReference type="SAM" id="MobiDB-lite"/>
    </source>
</evidence>
<protein>
    <recommendedName>
        <fullName evidence="4">RNase H type-1 domain-containing protein</fullName>
    </recommendedName>
</protein>
<dbReference type="STRING" id="983964.A0A2T3ZR80"/>
<evidence type="ECO:0000313" key="2">
    <source>
        <dbReference type="EMBL" id="PTB47310.1"/>
    </source>
</evidence>
<reference evidence="2 3" key="1">
    <citation type="submission" date="2016-07" db="EMBL/GenBank/DDBJ databases">
        <title>Multiple horizontal gene transfer events from other fungi enriched the ability of initially mycotrophic Trichoderma (Ascomycota) to feed on dead plant biomass.</title>
        <authorList>
            <consortium name="DOE Joint Genome Institute"/>
            <person name="Aerts A."/>
            <person name="Atanasova L."/>
            <person name="Chenthamara K."/>
            <person name="Zhang J."/>
            <person name="Grujic M."/>
            <person name="Henrissat B."/>
            <person name="Kuo A."/>
            <person name="Salamov A."/>
            <person name="Lipzen A."/>
            <person name="Labutti K."/>
            <person name="Barry K."/>
            <person name="Miao Y."/>
            <person name="Rahimi M.J."/>
            <person name="Shen Q."/>
            <person name="Grigoriev I.V."/>
            <person name="Kubicek C.P."/>
            <person name="Druzhinina I.S."/>
        </authorList>
    </citation>
    <scope>NUCLEOTIDE SEQUENCE [LARGE SCALE GENOMIC DNA]</scope>
    <source>
        <strain evidence="2 3">CBS 226.95</strain>
    </source>
</reference>
<evidence type="ECO:0008006" key="4">
    <source>
        <dbReference type="Google" id="ProtNLM"/>
    </source>
</evidence>
<evidence type="ECO:0000313" key="3">
    <source>
        <dbReference type="Proteomes" id="UP000241690"/>
    </source>
</evidence>
<accession>A0A2T3ZR80</accession>
<dbReference type="AlphaFoldDB" id="A0A2T3ZR80"/>
<feature type="region of interest" description="Disordered" evidence="1">
    <location>
        <begin position="103"/>
        <end position="135"/>
    </location>
</feature>
<dbReference type="Proteomes" id="UP000241690">
    <property type="component" value="Unassembled WGS sequence"/>
</dbReference>
<dbReference type="EMBL" id="KZ679770">
    <property type="protein sequence ID" value="PTB47310.1"/>
    <property type="molecule type" value="Genomic_DNA"/>
</dbReference>